<dbReference type="Pfam" id="PF01844">
    <property type="entry name" value="HNH"/>
    <property type="match status" value="1"/>
</dbReference>
<name>A0A4R5YRM5_9MICO</name>
<evidence type="ECO:0000313" key="2">
    <source>
        <dbReference type="EMBL" id="TDL46017.1"/>
    </source>
</evidence>
<sequence>MMDDDIQRRAGIYQFVLDQDTRHLNLRQFTPAQRQQAYERQDHLCANGSHCRTPGNKDGKLQFAISAMEADHVEPWSKGGKTLPDNCQMLCLPCNRQKSNI</sequence>
<dbReference type="AlphaFoldDB" id="A0A4R5YRM5"/>
<organism evidence="2 3">
    <name type="scientific">Microbacterium oleivorans</name>
    <dbReference type="NCBI Taxonomy" id="273677"/>
    <lineage>
        <taxon>Bacteria</taxon>
        <taxon>Bacillati</taxon>
        <taxon>Actinomycetota</taxon>
        <taxon>Actinomycetes</taxon>
        <taxon>Micrococcales</taxon>
        <taxon>Microbacteriaceae</taxon>
        <taxon>Microbacterium</taxon>
    </lineage>
</organism>
<dbReference type="Proteomes" id="UP000295633">
    <property type="component" value="Unassembled WGS sequence"/>
</dbReference>
<dbReference type="CDD" id="cd00085">
    <property type="entry name" value="HNHc"/>
    <property type="match status" value="1"/>
</dbReference>
<comment type="caution">
    <text evidence="2">The sequence shown here is derived from an EMBL/GenBank/DDBJ whole genome shotgun (WGS) entry which is preliminary data.</text>
</comment>
<proteinExistence type="predicted"/>
<dbReference type="GO" id="GO:0003676">
    <property type="term" value="F:nucleic acid binding"/>
    <property type="evidence" value="ECO:0007669"/>
    <property type="project" value="InterPro"/>
</dbReference>
<evidence type="ECO:0000259" key="1">
    <source>
        <dbReference type="SMART" id="SM00507"/>
    </source>
</evidence>
<accession>A0A4R5YRM5</accession>
<dbReference type="GO" id="GO:0008270">
    <property type="term" value="F:zinc ion binding"/>
    <property type="evidence" value="ECO:0007669"/>
    <property type="project" value="InterPro"/>
</dbReference>
<dbReference type="InterPro" id="IPR002711">
    <property type="entry name" value="HNH"/>
</dbReference>
<dbReference type="EMBL" id="SMZX01000001">
    <property type="protein sequence ID" value="TDL46017.1"/>
    <property type="molecule type" value="Genomic_DNA"/>
</dbReference>
<protein>
    <recommendedName>
        <fullName evidence="1">HNH nuclease domain-containing protein</fullName>
    </recommendedName>
</protein>
<feature type="domain" description="HNH nuclease" evidence="1">
    <location>
        <begin position="33"/>
        <end position="96"/>
    </location>
</feature>
<evidence type="ECO:0000313" key="3">
    <source>
        <dbReference type="Proteomes" id="UP000295633"/>
    </source>
</evidence>
<gene>
    <name evidence="2" type="ORF">E2R54_06180</name>
</gene>
<dbReference type="SMART" id="SM00507">
    <property type="entry name" value="HNHc"/>
    <property type="match status" value="1"/>
</dbReference>
<reference evidence="2 3" key="1">
    <citation type="submission" date="2019-03" db="EMBL/GenBank/DDBJ databases">
        <title>Genome Sequencing and Assembly of Various Microbes Isolated from Partially Reclaimed Soil and Acid Mine Drainage (AMD) Site.</title>
        <authorList>
            <person name="Steinbock B."/>
            <person name="Bechtold R."/>
            <person name="Sevigny J.L."/>
            <person name="Thomas D."/>
            <person name="Cuthill L.R."/>
            <person name="Aveiro Johannsen E.J."/>
            <person name="Thomas K."/>
            <person name="Ghosh A."/>
        </authorList>
    </citation>
    <scope>NUCLEOTIDE SEQUENCE [LARGE SCALE GENOMIC DNA]</scope>
    <source>
        <strain evidence="2 3">F-B2</strain>
    </source>
</reference>
<dbReference type="InterPro" id="IPR003615">
    <property type="entry name" value="HNH_nuc"/>
</dbReference>
<dbReference type="GO" id="GO:0004519">
    <property type="term" value="F:endonuclease activity"/>
    <property type="evidence" value="ECO:0007669"/>
    <property type="project" value="InterPro"/>
</dbReference>
<dbReference type="Gene3D" id="1.10.30.50">
    <property type="match status" value="1"/>
</dbReference>